<evidence type="ECO:0000313" key="2">
    <source>
        <dbReference type="Proteomes" id="UP001201812"/>
    </source>
</evidence>
<name>A0AAD4QVX0_9BILA</name>
<accession>A0AAD4QVX0</accession>
<comment type="caution">
    <text evidence="1">The sequence shown here is derived from an EMBL/GenBank/DDBJ whole genome shotgun (WGS) entry which is preliminary data.</text>
</comment>
<dbReference type="AlphaFoldDB" id="A0AAD4QVX0"/>
<proteinExistence type="predicted"/>
<reference evidence="1" key="1">
    <citation type="submission" date="2022-01" db="EMBL/GenBank/DDBJ databases">
        <title>Genome Sequence Resource for Two Populations of Ditylenchus destructor, the Migratory Endoparasitic Phytonematode.</title>
        <authorList>
            <person name="Zhang H."/>
            <person name="Lin R."/>
            <person name="Xie B."/>
        </authorList>
    </citation>
    <scope>NUCLEOTIDE SEQUENCE</scope>
    <source>
        <strain evidence="1">BazhouSP</strain>
    </source>
</reference>
<keyword evidence="2" id="KW-1185">Reference proteome</keyword>
<protein>
    <submittedName>
        <fullName evidence="1">Uncharacterized protein</fullName>
    </submittedName>
</protein>
<dbReference type="Proteomes" id="UP001201812">
    <property type="component" value="Unassembled WGS sequence"/>
</dbReference>
<sequence>MQELNLFAIVEFAKLAKDLSNWLLTQDNTLTEDKIWLTLNHTTKPKKLNQEIKSITDFLHNKLFSLQLIGKRQVRYVVYLANEDRKVFHQKPSPMIFPPMSINKYELVQDDGLSVMDNNMYGSKNLVASLLSKRSLEFIDLEIDYYLDPDSKI</sequence>
<evidence type="ECO:0000313" key="1">
    <source>
        <dbReference type="EMBL" id="KAI1692851.1"/>
    </source>
</evidence>
<dbReference type="EMBL" id="JAKKPZ010000706">
    <property type="protein sequence ID" value="KAI1692851.1"/>
    <property type="molecule type" value="Genomic_DNA"/>
</dbReference>
<gene>
    <name evidence="1" type="ORF">DdX_21001</name>
</gene>
<organism evidence="1 2">
    <name type="scientific">Ditylenchus destructor</name>
    <dbReference type="NCBI Taxonomy" id="166010"/>
    <lineage>
        <taxon>Eukaryota</taxon>
        <taxon>Metazoa</taxon>
        <taxon>Ecdysozoa</taxon>
        <taxon>Nematoda</taxon>
        <taxon>Chromadorea</taxon>
        <taxon>Rhabditida</taxon>
        <taxon>Tylenchina</taxon>
        <taxon>Tylenchomorpha</taxon>
        <taxon>Sphaerularioidea</taxon>
        <taxon>Anguinidae</taxon>
        <taxon>Anguininae</taxon>
        <taxon>Ditylenchus</taxon>
    </lineage>
</organism>